<evidence type="ECO:0000256" key="2">
    <source>
        <dbReference type="SAM" id="Phobius"/>
    </source>
</evidence>
<accession>A0A165PAX2</accession>
<dbReference type="Proteomes" id="UP000077266">
    <property type="component" value="Unassembled WGS sequence"/>
</dbReference>
<feature type="transmembrane region" description="Helical" evidence="2">
    <location>
        <begin position="31"/>
        <end position="57"/>
    </location>
</feature>
<gene>
    <name evidence="3" type="ORF">EXIGLDRAFT_760511</name>
</gene>
<protein>
    <submittedName>
        <fullName evidence="3">Uncharacterized protein</fullName>
    </submittedName>
</protein>
<reference evidence="3 4" key="1">
    <citation type="journal article" date="2016" name="Mol. Biol. Evol.">
        <title>Comparative Genomics of Early-Diverging Mushroom-Forming Fungi Provides Insights into the Origins of Lignocellulose Decay Capabilities.</title>
        <authorList>
            <person name="Nagy L.G."/>
            <person name="Riley R."/>
            <person name="Tritt A."/>
            <person name="Adam C."/>
            <person name="Daum C."/>
            <person name="Floudas D."/>
            <person name="Sun H."/>
            <person name="Yadav J.S."/>
            <person name="Pangilinan J."/>
            <person name="Larsson K.H."/>
            <person name="Matsuura K."/>
            <person name="Barry K."/>
            <person name="Labutti K."/>
            <person name="Kuo R."/>
            <person name="Ohm R.A."/>
            <person name="Bhattacharya S.S."/>
            <person name="Shirouzu T."/>
            <person name="Yoshinaga Y."/>
            <person name="Martin F.M."/>
            <person name="Grigoriev I.V."/>
            <person name="Hibbett D.S."/>
        </authorList>
    </citation>
    <scope>NUCLEOTIDE SEQUENCE [LARGE SCALE GENOMIC DNA]</scope>
    <source>
        <strain evidence="3 4">HHB12029</strain>
    </source>
</reference>
<feature type="region of interest" description="Disordered" evidence="1">
    <location>
        <begin position="127"/>
        <end position="150"/>
    </location>
</feature>
<proteinExistence type="predicted"/>
<name>A0A165PAX2_EXIGL</name>
<keyword evidence="4" id="KW-1185">Reference proteome</keyword>
<evidence type="ECO:0000313" key="4">
    <source>
        <dbReference type="Proteomes" id="UP000077266"/>
    </source>
</evidence>
<sequence>MADAVNPSTVTLTIPGSPTTATLTLASPIPIGIVVLVTFLATIGGQTLIAILSWVIWRRRLLLRRTRAEPLDVEAKSLPLSPLKAPQRQADDPQRETNGILTQRSSLAHTPSLIGSSAMAVVGVDETDTPRSTSTYIQSPGESSLSARDRKDSRLAVLESAIEEAAKQANISDNTLARLIVAMQYTLLDPEEHDIEPTRESDPFVDPRLARRSTTSGSVSSEQPPSYKTTPIQKGHRRRAEAKNECII</sequence>
<keyword evidence="2" id="KW-0812">Transmembrane</keyword>
<feature type="compositionally biased region" description="Polar residues" evidence="1">
    <location>
        <begin position="130"/>
        <end position="146"/>
    </location>
</feature>
<keyword evidence="2" id="KW-1133">Transmembrane helix</keyword>
<keyword evidence="2" id="KW-0472">Membrane</keyword>
<feature type="region of interest" description="Disordered" evidence="1">
    <location>
        <begin position="192"/>
        <end position="248"/>
    </location>
</feature>
<organism evidence="3 4">
    <name type="scientific">Exidia glandulosa HHB12029</name>
    <dbReference type="NCBI Taxonomy" id="1314781"/>
    <lineage>
        <taxon>Eukaryota</taxon>
        <taxon>Fungi</taxon>
        <taxon>Dikarya</taxon>
        <taxon>Basidiomycota</taxon>
        <taxon>Agaricomycotina</taxon>
        <taxon>Agaricomycetes</taxon>
        <taxon>Auriculariales</taxon>
        <taxon>Exidiaceae</taxon>
        <taxon>Exidia</taxon>
    </lineage>
</organism>
<evidence type="ECO:0000313" key="3">
    <source>
        <dbReference type="EMBL" id="KZW01912.1"/>
    </source>
</evidence>
<evidence type="ECO:0000256" key="1">
    <source>
        <dbReference type="SAM" id="MobiDB-lite"/>
    </source>
</evidence>
<feature type="compositionally biased region" description="Polar residues" evidence="1">
    <location>
        <begin position="212"/>
        <end position="232"/>
    </location>
</feature>
<dbReference type="InParanoid" id="A0A165PAX2"/>
<dbReference type="AlphaFoldDB" id="A0A165PAX2"/>
<dbReference type="EMBL" id="KV425891">
    <property type="protein sequence ID" value="KZW01912.1"/>
    <property type="molecule type" value="Genomic_DNA"/>
</dbReference>